<feature type="compositionally biased region" description="Basic residues" evidence="1">
    <location>
        <begin position="171"/>
        <end position="180"/>
    </location>
</feature>
<gene>
    <name evidence="2" type="ORF">CBY09_07035</name>
</gene>
<dbReference type="RefSeq" id="WP_094287758.1">
    <property type="nucleotide sequence ID" value="NZ_NOIG01000004.1"/>
</dbReference>
<evidence type="ECO:0000313" key="3">
    <source>
        <dbReference type="Proteomes" id="UP000215441"/>
    </source>
</evidence>
<protein>
    <submittedName>
        <fullName evidence="2">Uncharacterized protein</fullName>
    </submittedName>
</protein>
<keyword evidence="3" id="KW-1185">Reference proteome</keyword>
<comment type="caution">
    <text evidence="2">The sequence shown here is derived from an EMBL/GenBank/DDBJ whole genome shotgun (WGS) entry which is preliminary data.</text>
</comment>
<feature type="compositionally biased region" description="Basic residues" evidence="1">
    <location>
        <begin position="220"/>
        <end position="232"/>
    </location>
</feature>
<sequence length="232" mass="24822">MTKKAQTPAVQNGNTDPNSLQLHKDPAQTDAAQIAAMALGGVAANAMTARTFAKGTFGTLDVTECVMTLKKRVDTTHGGDLKHAETTLTAQAATLDAIFNEMARRAALNMGEYLDATERYMRLALKAQGQCRATLETLAAIKNPPAIFAKQANIAHGPQQVNNDGFKTNTHARARARKPRTAPDELLEGPQHGSTDMDDRAATTPARGHPTVEALEPIHRPRKPRRKSGGGA</sequence>
<name>A0A235ERA6_9BURK</name>
<dbReference type="AlphaFoldDB" id="A0A235ERA6"/>
<feature type="compositionally biased region" description="Polar residues" evidence="1">
    <location>
        <begin position="1"/>
        <end position="21"/>
    </location>
</feature>
<reference evidence="2 3" key="1">
    <citation type="submission" date="2017-07" db="EMBL/GenBank/DDBJ databases">
        <title>Acidovorax KNDSW TSA 6 genome sequence and assembly.</title>
        <authorList>
            <person name="Mayilraj S."/>
        </authorList>
    </citation>
    <scope>NUCLEOTIDE SEQUENCE [LARGE SCALE GENOMIC DNA]</scope>
    <source>
        <strain evidence="2 3">KNDSW-TSA6</strain>
    </source>
</reference>
<evidence type="ECO:0000313" key="2">
    <source>
        <dbReference type="EMBL" id="OYD51551.1"/>
    </source>
</evidence>
<evidence type="ECO:0000256" key="1">
    <source>
        <dbReference type="SAM" id="MobiDB-lite"/>
    </source>
</evidence>
<feature type="region of interest" description="Disordered" evidence="1">
    <location>
        <begin position="1"/>
        <end position="23"/>
    </location>
</feature>
<dbReference type="EMBL" id="NOIG01000004">
    <property type="protein sequence ID" value="OYD51551.1"/>
    <property type="molecule type" value="Genomic_DNA"/>
</dbReference>
<proteinExistence type="predicted"/>
<organism evidence="2 3">
    <name type="scientific">Acidovorax kalamii</name>
    <dbReference type="NCBI Taxonomy" id="2004485"/>
    <lineage>
        <taxon>Bacteria</taxon>
        <taxon>Pseudomonadati</taxon>
        <taxon>Pseudomonadota</taxon>
        <taxon>Betaproteobacteria</taxon>
        <taxon>Burkholderiales</taxon>
        <taxon>Comamonadaceae</taxon>
        <taxon>Acidovorax</taxon>
    </lineage>
</organism>
<feature type="region of interest" description="Disordered" evidence="1">
    <location>
        <begin position="171"/>
        <end position="232"/>
    </location>
</feature>
<dbReference type="Proteomes" id="UP000215441">
    <property type="component" value="Unassembled WGS sequence"/>
</dbReference>
<dbReference type="OrthoDB" id="8545738at2"/>
<accession>A0A235ERA6</accession>